<dbReference type="SMART" id="SM00760">
    <property type="entry name" value="Bac_DnaA_C"/>
    <property type="match status" value="1"/>
</dbReference>
<dbReference type="InterPro" id="IPR013317">
    <property type="entry name" value="DnaA_dom"/>
</dbReference>
<comment type="domain">
    <text evidence="8">Domain I is involved in oligomerization and binding regulators, domain II is flexibile and of varying length in different bacteria, domain III forms the AAA+ region, while domain IV binds dsDNA.</text>
</comment>
<dbReference type="CDD" id="cd00009">
    <property type="entry name" value="AAA"/>
    <property type="match status" value="1"/>
</dbReference>
<dbReference type="Gene3D" id="1.10.1750.10">
    <property type="match status" value="1"/>
</dbReference>
<dbReference type="FunFam" id="1.10.1750.10:FF:000002">
    <property type="entry name" value="Chromosomal replication initiator protein DnaA"/>
    <property type="match status" value="1"/>
</dbReference>
<dbReference type="HAMAP" id="MF_00377">
    <property type="entry name" value="DnaA_bact"/>
    <property type="match status" value="1"/>
</dbReference>
<evidence type="ECO:0000313" key="16">
    <source>
        <dbReference type="Proteomes" id="UP000199022"/>
    </source>
</evidence>
<dbReference type="InterPro" id="IPR018312">
    <property type="entry name" value="Chromosome_initiator_DnaA_CS"/>
</dbReference>
<dbReference type="InterPro" id="IPR001957">
    <property type="entry name" value="Chromosome_initiator_DnaA"/>
</dbReference>
<dbReference type="InterPro" id="IPR003593">
    <property type="entry name" value="AAA+_ATPase"/>
</dbReference>
<feature type="domain" description="AAA+ ATPase" evidence="13">
    <location>
        <begin position="273"/>
        <end position="401"/>
    </location>
</feature>
<feature type="compositionally biased region" description="Low complexity" evidence="12">
    <location>
        <begin position="221"/>
        <end position="232"/>
    </location>
</feature>
<feature type="region of interest" description="Disordered" evidence="12">
    <location>
        <begin position="76"/>
        <end position="238"/>
    </location>
</feature>
<dbReference type="Pfam" id="PF08299">
    <property type="entry name" value="Bac_DnaA_C"/>
    <property type="match status" value="1"/>
</dbReference>
<dbReference type="GO" id="GO:0005737">
    <property type="term" value="C:cytoplasm"/>
    <property type="evidence" value="ECO:0007669"/>
    <property type="project" value="UniProtKB-SubCell"/>
</dbReference>
<dbReference type="SUPFAM" id="SSF48295">
    <property type="entry name" value="TrpR-like"/>
    <property type="match status" value="1"/>
</dbReference>
<comment type="similarity">
    <text evidence="1 8 11">Belongs to the DnaA family.</text>
</comment>
<sequence>MADTTGELGPVWDRIRERLAGDLTRQQNAMLGLTRPLGLVEGVFVLAAPNEFTQTVLESRIRTALTEALTAEFGKETKVAVQLEDAPPSRPEPTRPEPRPERERAEDRPAERPADTWDGERREPDRYDADRYDADRREPDGWDSDARQRGERDRDAEDRAARAQVDDGRTAFGVRTDVWLPESGDGRDWSRGNGNAPAWDMPRSDPRRPAPWDGPDTDADPATGPSRRPAAGRPGGGDLGLNPKYVFDSFVIGNSNRFAHAAAVAVAEAPARAYNPLFVYGDSGLGKTHLLHAIGHYAARMFPDVRVRYVSTEEFTNEFINLVHSGRAEDFRRRYRDIDFLLIDDIQFLERAERTQEEFFHTFNTLHNASKQIVITSDRPPKKLTTLEDRLRTRFEWGLITDVQAPDLETRIAILRKKAYGERLQAPDPVLEFIASKVQTNIRELEGALIRVTAFASLNKQPVDLALAELVLKDLISDEQGPQITAAIIMAATAEYFSVTMEELQGANRSRTLVNARQIAMYLCRELTELSLPRIGASFGGKDHTTVMHAVKKITGLMGERRATYTQVTELTARIKSRARQ</sequence>
<keyword evidence="4 8" id="KW-0547">Nucleotide-binding</keyword>
<dbReference type="InterPro" id="IPR038454">
    <property type="entry name" value="DnaA_N_sf"/>
</dbReference>
<feature type="binding site" evidence="8">
    <location>
        <position position="284"/>
    </location>
    <ligand>
        <name>ATP</name>
        <dbReference type="ChEBI" id="CHEBI:30616"/>
    </ligand>
</feature>
<protein>
    <recommendedName>
        <fullName evidence="8 9">Chromosomal replication initiator protein DnaA</fullName>
    </recommendedName>
</protein>
<dbReference type="FunFam" id="3.40.50.300:FF:000150">
    <property type="entry name" value="Chromosomal replication initiator protein DnaA"/>
    <property type="match status" value="1"/>
</dbReference>
<evidence type="ECO:0000313" key="15">
    <source>
        <dbReference type="EMBL" id="SFC13315.1"/>
    </source>
</evidence>
<dbReference type="GO" id="GO:0006270">
    <property type="term" value="P:DNA replication initiation"/>
    <property type="evidence" value="ECO:0007669"/>
    <property type="project" value="UniProtKB-UniRule"/>
</dbReference>
<evidence type="ECO:0000259" key="13">
    <source>
        <dbReference type="SMART" id="SM00382"/>
    </source>
</evidence>
<dbReference type="PANTHER" id="PTHR30050">
    <property type="entry name" value="CHROMOSOMAL REPLICATION INITIATOR PROTEIN DNAA"/>
    <property type="match status" value="1"/>
</dbReference>
<dbReference type="InterPro" id="IPR013159">
    <property type="entry name" value="DnaA_C"/>
</dbReference>
<evidence type="ECO:0000256" key="11">
    <source>
        <dbReference type="RuleBase" id="RU004227"/>
    </source>
</evidence>
<dbReference type="NCBIfam" id="NF010686">
    <property type="entry name" value="PRK14086.1"/>
    <property type="match status" value="1"/>
</dbReference>
<comment type="subunit">
    <text evidence="8">Oligomerizes as a right-handed, spiral filament on DNA at oriC.</text>
</comment>
<evidence type="ECO:0000256" key="4">
    <source>
        <dbReference type="ARBA" id="ARBA00022741"/>
    </source>
</evidence>
<feature type="binding site" evidence="8">
    <location>
        <position position="287"/>
    </location>
    <ligand>
        <name>ATP</name>
        <dbReference type="ChEBI" id="CHEBI:30616"/>
    </ligand>
</feature>
<dbReference type="InterPro" id="IPR020591">
    <property type="entry name" value="Chromosome_initiator_DnaA-like"/>
</dbReference>
<feature type="region of interest" description="Domain I, interacts with DnaA modulators" evidence="8">
    <location>
        <begin position="1"/>
        <end position="111"/>
    </location>
</feature>
<comment type="caution">
    <text evidence="8">Lacks conserved residue(s) required for the propagation of feature annotation.</text>
</comment>
<comment type="subcellular location">
    <subcellularLocation>
        <location evidence="8">Cytoplasm</location>
    </subcellularLocation>
</comment>
<evidence type="ECO:0000256" key="1">
    <source>
        <dbReference type="ARBA" id="ARBA00006583"/>
    </source>
</evidence>
<keyword evidence="16" id="KW-1185">Reference proteome</keyword>
<dbReference type="GO" id="GO:0003688">
    <property type="term" value="F:DNA replication origin binding"/>
    <property type="evidence" value="ECO:0007669"/>
    <property type="project" value="UniProtKB-UniRule"/>
</dbReference>
<dbReference type="Gene3D" id="3.40.50.300">
    <property type="entry name" value="P-loop containing nucleotide triphosphate hydrolases"/>
    <property type="match status" value="1"/>
</dbReference>
<dbReference type="RefSeq" id="WP_207506062.1">
    <property type="nucleotide sequence ID" value="NZ_BNAC01000002.1"/>
</dbReference>
<dbReference type="STRING" id="1225127.SAMN05661030_0202"/>
<dbReference type="Gene3D" id="1.10.8.60">
    <property type="match status" value="1"/>
</dbReference>
<keyword evidence="7 8" id="KW-0238">DNA-binding</keyword>
<evidence type="ECO:0000256" key="6">
    <source>
        <dbReference type="ARBA" id="ARBA00023121"/>
    </source>
</evidence>
<dbReference type="AlphaFoldDB" id="A0A1I1GPC6"/>
<proteinExistence type="inferred from homology"/>
<dbReference type="GO" id="GO:0006275">
    <property type="term" value="P:regulation of DNA replication"/>
    <property type="evidence" value="ECO:0007669"/>
    <property type="project" value="UniProtKB-UniRule"/>
</dbReference>
<name>A0A1I1GPC6_9ACTN</name>
<feature type="binding site" evidence="8">
    <location>
        <position position="286"/>
    </location>
    <ligand>
        <name>ATP</name>
        <dbReference type="ChEBI" id="CHEBI:30616"/>
    </ligand>
</feature>
<dbReference type="Proteomes" id="UP000199022">
    <property type="component" value="Unassembled WGS sequence"/>
</dbReference>
<evidence type="ECO:0000256" key="10">
    <source>
        <dbReference type="RuleBase" id="RU000577"/>
    </source>
</evidence>
<evidence type="ECO:0000256" key="5">
    <source>
        <dbReference type="ARBA" id="ARBA00022840"/>
    </source>
</evidence>
<evidence type="ECO:0000259" key="14">
    <source>
        <dbReference type="SMART" id="SM00760"/>
    </source>
</evidence>
<evidence type="ECO:0000256" key="2">
    <source>
        <dbReference type="ARBA" id="ARBA00022490"/>
    </source>
</evidence>
<dbReference type="EMBL" id="FOMD01000001">
    <property type="protein sequence ID" value="SFC13315.1"/>
    <property type="molecule type" value="Genomic_DNA"/>
</dbReference>
<feature type="region of interest" description="Domain III, AAA+ region" evidence="8">
    <location>
        <begin position="240"/>
        <end position="456"/>
    </location>
</feature>
<keyword evidence="3 8" id="KW-0235">DNA replication</keyword>
<dbReference type="InterPro" id="IPR027417">
    <property type="entry name" value="P-loop_NTPase"/>
</dbReference>
<dbReference type="GO" id="GO:0005524">
    <property type="term" value="F:ATP binding"/>
    <property type="evidence" value="ECO:0007669"/>
    <property type="project" value="UniProtKB-UniRule"/>
</dbReference>
<dbReference type="Gene3D" id="3.30.300.180">
    <property type="match status" value="1"/>
</dbReference>
<dbReference type="PROSITE" id="PS01008">
    <property type="entry name" value="DNAA"/>
    <property type="match status" value="1"/>
</dbReference>
<keyword evidence="6 8" id="KW-0446">Lipid-binding</keyword>
<evidence type="ECO:0000256" key="8">
    <source>
        <dbReference type="HAMAP-Rule" id="MF_00377"/>
    </source>
</evidence>
<accession>A0A1I1GPC6</accession>
<feature type="binding site" evidence="8">
    <location>
        <position position="288"/>
    </location>
    <ligand>
        <name>ATP</name>
        <dbReference type="ChEBI" id="CHEBI:30616"/>
    </ligand>
</feature>
<dbReference type="NCBIfam" id="TIGR00362">
    <property type="entry name" value="DnaA"/>
    <property type="match status" value="1"/>
</dbReference>
<evidence type="ECO:0000256" key="9">
    <source>
        <dbReference type="NCBIfam" id="TIGR00362"/>
    </source>
</evidence>
<feature type="domain" description="Chromosomal replication initiator DnaA C-terminal" evidence="14">
    <location>
        <begin position="485"/>
        <end position="554"/>
    </location>
</feature>
<organism evidence="15 16">
    <name type="scientific">Klenkia taihuensis</name>
    <dbReference type="NCBI Taxonomy" id="1225127"/>
    <lineage>
        <taxon>Bacteria</taxon>
        <taxon>Bacillati</taxon>
        <taxon>Actinomycetota</taxon>
        <taxon>Actinomycetes</taxon>
        <taxon>Geodermatophilales</taxon>
        <taxon>Geodermatophilaceae</taxon>
        <taxon>Klenkia</taxon>
    </lineage>
</organism>
<evidence type="ECO:0000256" key="3">
    <source>
        <dbReference type="ARBA" id="ARBA00022705"/>
    </source>
</evidence>
<keyword evidence="2 8" id="KW-0963">Cytoplasm</keyword>
<dbReference type="SMART" id="SM00382">
    <property type="entry name" value="AAA"/>
    <property type="match status" value="1"/>
</dbReference>
<dbReference type="CDD" id="cd06571">
    <property type="entry name" value="Bac_DnaA_C"/>
    <property type="match status" value="1"/>
</dbReference>
<feature type="region of interest" description="Domain IV, binds dsDNA" evidence="8">
    <location>
        <begin position="457"/>
        <end position="581"/>
    </location>
</feature>
<dbReference type="InterPro" id="IPR010921">
    <property type="entry name" value="Trp_repressor/repl_initiator"/>
</dbReference>
<dbReference type="GO" id="GO:0008289">
    <property type="term" value="F:lipid binding"/>
    <property type="evidence" value="ECO:0007669"/>
    <property type="project" value="UniProtKB-KW"/>
</dbReference>
<dbReference type="GO" id="GO:0005886">
    <property type="term" value="C:plasma membrane"/>
    <property type="evidence" value="ECO:0007669"/>
    <property type="project" value="TreeGrafter"/>
</dbReference>
<dbReference type="Pfam" id="PF00308">
    <property type="entry name" value="Bac_DnaA"/>
    <property type="match status" value="1"/>
</dbReference>
<dbReference type="SUPFAM" id="SSF52540">
    <property type="entry name" value="P-loop containing nucleoside triphosphate hydrolases"/>
    <property type="match status" value="1"/>
</dbReference>
<dbReference type="PRINTS" id="PR00051">
    <property type="entry name" value="DNAA"/>
</dbReference>
<comment type="function">
    <text evidence="8 10">Plays an essential role in the initiation and regulation of chromosomal replication. ATP-DnaA binds to the origin of replication (oriC) to initiate formation of the DNA replication initiation complex once per cell cycle. Binds the DnaA box (a 9 base pair repeat at the origin) and separates the double-stranded (ds)DNA. Forms a right-handed helical filament on oriC DNA; dsDNA binds to the exterior of the filament while single-stranded (ss)DNA is stabiized in the filament's interior. The ATP-DnaA-oriC complex binds and stabilizes one strand of the AT-rich DNA unwinding element (DUE), permitting loading of DNA polymerase. After initiation quickly degrades to an ADP-DnaA complex that is not apt for DNA replication. Binds acidic phospholipids.</text>
</comment>
<keyword evidence="5 8" id="KW-0067">ATP-binding</keyword>
<evidence type="ECO:0000256" key="7">
    <source>
        <dbReference type="ARBA" id="ARBA00023125"/>
    </source>
</evidence>
<evidence type="ECO:0000256" key="12">
    <source>
        <dbReference type="SAM" id="MobiDB-lite"/>
    </source>
</evidence>
<gene>
    <name evidence="8" type="primary">dnaA</name>
    <name evidence="15" type="ORF">SAMN05661030_0202</name>
</gene>
<feature type="compositionally biased region" description="Basic and acidic residues" evidence="12">
    <location>
        <begin position="92"/>
        <end position="169"/>
    </location>
</feature>
<dbReference type="FunFam" id="1.10.8.60:FF:000003">
    <property type="entry name" value="Chromosomal replication initiator protein DnaA"/>
    <property type="match status" value="1"/>
</dbReference>
<reference evidence="16" key="1">
    <citation type="submission" date="2016-10" db="EMBL/GenBank/DDBJ databases">
        <authorList>
            <person name="Varghese N."/>
            <person name="Submissions S."/>
        </authorList>
    </citation>
    <scope>NUCLEOTIDE SEQUENCE [LARGE SCALE GENOMIC DNA]</scope>
    <source>
        <strain evidence="16">DSM 45962</strain>
    </source>
</reference>
<dbReference type="PANTHER" id="PTHR30050:SF2">
    <property type="entry name" value="CHROMOSOMAL REPLICATION INITIATOR PROTEIN DNAA"/>
    <property type="match status" value="1"/>
</dbReference>